<feature type="transmembrane region" description="Helical" evidence="2">
    <location>
        <begin position="357"/>
        <end position="382"/>
    </location>
</feature>
<dbReference type="InterPro" id="IPR025367">
    <property type="entry name" value="DUF4271"/>
</dbReference>
<feature type="region of interest" description="Disordered" evidence="1">
    <location>
        <begin position="1"/>
        <end position="100"/>
    </location>
</feature>
<feature type="transmembrane region" description="Helical" evidence="2">
    <location>
        <begin position="217"/>
        <end position="238"/>
    </location>
</feature>
<evidence type="ECO:0000313" key="4">
    <source>
        <dbReference type="Proteomes" id="UP001055105"/>
    </source>
</evidence>
<feature type="transmembrane region" description="Helical" evidence="2">
    <location>
        <begin position="169"/>
        <end position="186"/>
    </location>
</feature>
<dbReference type="Proteomes" id="UP001055105">
    <property type="component" value="Unassembled WGS sequence"/>
</dbReference>
<accession>A0AA37KUN4</accession>
<feature type="transmembrane region" description="Helical" evidence="2">
    <location>
        <begin position="326"/>
        <end position="345"/>
    </location>
</feature>
<evidence type="ECO:0000256" key="2">
    <source>
        <dbReference type="SAM" id="Phobius"/>
    </source>
</evidence>
<protein>
    <recommendedName>
        <fullName evidence="5">DUF4271 domain-containing protein</fullName>
    </recommendedName>
</protein>
<dbReference type="EMBL" id="BQOL01000003">
    <property type="protein sequence ID" value="GKI20538.1"/>
    <property type="molecule type" value="Genomic_DNA"/>
</dbReference>
<feature type="transmembrane region" description="Helical" evidence="2">
    <location>
        <begin position="301"/>
        <end position="320"/>
    </location>
</feature>
<evidence type="ECO:0008006" key="5">
    <source>
        <dbReference type="Google" id="ProtNLM"/>
    </source>
</evidence>
<comment type="caution">
    <text evidence="3">The sequence shown here is derived from an EMBL/GenBank/DDBJ whole genome shotgun (WGS) entry which is preliminary data.</text>
</comment>
<proteinExistence type="predicted"/>
<evidence type="ECO:0000313" key="3">
    <source>
        <dbReference type="EMBL" id="GKI20538.1"/>
    </source>
</evidence>
<name>A0AA37KUN4_9BACT</name>
<feature type="compositionally biased region" description="Low complexity" evidence="1">
    <location>
        <begin position="27"/>
        <end position="43"/>
    </location>
</feature>
<feature type="compositionally biased region" description="Polar residues" evidence="1">
    <location>
        <begin position="59"/>
        <end position="86"/>
    </location>
</feature>
<evidence type="ECO:0000256" key="1">
    <source>
        <dbReference type="SAM" id="MobiDB-lite"/>
    </source>
</evidence>
<reference evidence="3" key="1">
    <citation type="submission" date="2022-01" db="EMBL/GenBank/DDBJ databases">
        <title>Novel bile acid biosynthetic pathways are enriched in the microbiome of centenarians.</title>
        <authorList>
            <person name="Sato Y."/>
            <person name="Atarashi K."/>
            <person name="Plichta R.D."/>
            <person name="Arai Y."/>
            <person name="Sasajima S."/>
            <person name="Kearney M.S."/>
            <person name="Suda W."/>
            <person name="Takeshita K."/>
            <person name="Sasaki T."/>
            <person name="Okamoto S."/>
            <person name="Skelly N.A."/>
            <person name="Okamura Y."/>
            <person name="Vlamakis H."/>
            <person name="Li Y."/>
            <person name="Tanoue T."/>
            <person name="Takei H."/>
            <person name="Nittono H."/>
            <person name="Narushima S."/>
            <person name="Irie J."/>
            <person name="Itoh H."/>
            <person name="Moriya K."/>
            <person name="Sugiura Y."/>
            <person name="Suematsu M."/>
            <person name="Moritoki N."/>
            <person name="Shibata S."/>
            <person name="Littman R.D."/>
            <person name="Fischbach A.M."/>
            <person name="Uwamino Y."/>
            <person name="Inoue T."/>
            <person name="Honda A."/>
            <person name="Hattori M."/>
            <person name="Murai T."/>
            <person name="Xavier J.R."/>
            <person name="Hirose N."/>
            <person name="Honda K."/>
        </authorList>
    </citation>
    <scope>NUCLEOTIDE SEQUENCE</scope>
    <source>
        <strain evidence="3">CE91-St16</strain>
    </source>
</reference>
<keyword evidence="2" id="KW-0812">Transmembrane</keyword>
<dbReference type="AlphaFoldDB" id="A0AA37KUN4"/>
<dbReference type="RefSeq" id="WP_244077208.1">
    <property type="nucleotide sequence ID" value="NZ_AP025581.1"/>
</dbReference>
<organism evidence="3 4">
    <name type="scientific">Alistipes finegoldii</name>
    <dbReference type="NCBI Taxonomy" id="214856"/>
    <lineage>
        <taxon>Bacteria</taxon>
        <taxon>Pseudomonadati</taxon>
        <taxon>Bacteroidota</taxon>
        <taxon>Bacteroidia</taxon>
        <taxon>Bacteroidales</taxon>
        <taxon>Rikenellaceae</taxon>
        <taxon>Alistipes</taxon>
    </lineage>
</organism>
<keyword evidence="2" id="KW-0472">Membrane</keyword>
<dbReference type="Pfam" id="PF14093">
    <property type="entry name" value="DUF4271"/>
    <property type="match status" value="1"/>
</dbReference>
<keyword evidence="2" id="KW-1133">Transmembrane helix</keyword>
<sequence>MTALLTHTAPVPLPAMQEPGPASVREAAAPAAQQAPADTSASAHGRGTDRSAAYPSAETAANTPDTAQETTHGLSGTGDSARNITPRTALPTDPAPAQGADSLAADTLYSGPQAADSLPFFSLEGPLRGTADTLWRDAPAEAVFGPASTLVPARVLPAAPAPSLTENPVFQGFVLLLAATYAILLYRNLGDIRLLLTRVSHDTATGKRLMEDPGGSGFSHFLNTATAIGVLFVGVMTVKYGDSLIPDSLIETIPQGAVLALSLLATFACLCVGLFQRGVVRLAGAVTLSQPFVSQLILLKRTYFTLGVIVTIPALLLFALCPRGTGDVWFCIIVIELLATVFLYLRETLNLFLSKKISILHWILYLCIVEIFPISLLGLLAAR</sequence>
<feature type="transmembrane region" description="Helical" evidence="2">
    <location>
        <begin position="258"/>
        <end position="280"/>
    </location>
</feature>
<gene>
    <name evidence="3" type="ORF">CE91St16_34460</name>
</gene>